<evidence type="ECO:0000313" key="1">
    <source>
        <dbReference type="EMBL" id="SFZ71386.1"/>
    </source>
</evidence>
<dbReference type="EMBL" id="LT633187">
    <property type="protein sequence ID" value="SFZ71386.1"/>
    <property type="molecule type" value="Genomic_DNA"/>
</dbReference>
<accession>A0A1M4NGQ4</accession>
<organism evidence="1">
    <name type="scientific">Helicobacter baculiformis</name>
    <dbReference type="NCBI Taxonomy" id="427351"/>
    <lineage>
        <taxon>Bacteria</taxon>
        <taxon>Pseudomonadati</taxon>
        <taxon>Campylobacterota</taxon>
        <taxon>Epsilonproteobacteria</taxon>
        <taxon>Campylobacterales</taxon>
        <taxon>Helicobacteraceae</taxon>
        <taxon>Helicobacter</taxon>
    </lineage>
</organism>
<dbReference type="AlphaFoldDB" id="A0A1M4NGQ4"/>
<sequence>MFSYLKKLPSLTFYQPCMTLVAFFNLQVLDFITIRVPSQSELNAGTFGGASQALQQ</sequence>
<gene>
    <name evidence="1" type="primary">omp367</name>
</gene>
<proteinExistence type="predicted"/>
<protein>
    <submittedName>
        <fullName evidence="1">OMP367</fullName>
    </submittedName>
</protein>
<name>A0A1M4NGQ4_9HELI</name>
<reference evidence="1" key="1">
    <citation type="submission" date="2016-10" db="EMBL/GenBank/DDBJ databases">
        <title>Proteomic and phylogenetic analysis of the outer membrane protein repertoire of gastric Helicobacter species.</title>
        <authorList>
            <person name="Joosten M."/>
        </authorList>
    </citation>
    <scope>NUCLEOTIDE SEQUENCE</scope>
    <source>
        <strain evidence="1">HbacM50</strain>
    </source>
</reference>